<dbReference type="EMBL" id="WEKY01030949">
    <property type="protein sequence ID" value="NWI41805.1"/>
    <property type="molecule type" value="Genomic_DNA"/>
</dbReference>
<evidence type="ECO:0000313" key="1">
    <source>
        <dbReference type="EMBL" id="NWI41805.1"/>
    </source>
</evidence>
<dbReference type="Proteomes" id="UP000631391">
    <property type="component" value="Unassembled WGS sequence"/>
</dbReference>
<accession>A0A851B5Y6</accession>
<feature type="non-terminal residue" evidence="1">
    <location>
        <position position="1"/>
    </location>
</feature>
<evidence type="ECO:0000313" key="2">
    <source>
        <dbReference type="Proteomes" id="UP000631391"/>
    </source>
</evidence>
<comment type="caution">
    <text evidence="1">The sequence shown here is derived from an EMBL/GenBank/DDBJ whole genome shotgun (WGS) entry which is preliminary data.</text>
</comment>
<keyword evidence="2" id="KW-1185">Reference proteome</keyword>
<organism evidence="1 2">
    <name type="scientific">Picathartes gymnocephalus</name>
    <name type="common">White-necked rockfowl</name>
    <dbReference type="NCBI Taxonomy" id="175131"/>
    <lineage>
        <taxon>Eukaryota</taxon>
        <taxon>Metazoa</taxon>
        <taxon>Chordata</taxon>
        <taxon>Craniata</taxon>
        <taxon>Vertebrata</taxon>
        <taxon>Euteleostomi</taxon>
        <taxon>Archelosauria</taxon>
        <taxon>Archosauria</taxon>
        <taxon>Dinosauria</taxon>
        <taxon>Saurischia</taxon>
        <taxon>Theropoda</taxon>
        <taxon>Coelurosauria</taxon>
        <taxon>Aves</taxon>
        <taxon>Neognathae</taxon>
        <taxon>Neoaves</taxon>
        <taxon>Telluraves</taxon>
        <taxon>Australaves</taxon>
        <taxon>Passeriformes</taxon>
        <taxon>Picathartidae</taxon>
        <taxon>Picathartes</taxon>
    </lineage>
</organism>
<reference evidence="1" key="1">
    <citation type="submission" date="2019-10" db="EMBL/GenBank/DDBJ databases">
        <title>Bird 10,000 Genomes (B10K) Project - Family phase.</title>
        <authorList>
            <person name="Zhang G."/>
        </authorList>
    </citation>
    <scope>NUCLEOTIDE SEQUENCE</scope>
    <source>
        <strain evidence="1">B10K-DU-012-30</strain>
        <tissue evidence="1">Muscle</tissue>
    </source>
</reference>
<proteinExistence type="predicted"/>
<protein>
    <submittedName>
        <fullName evidence="1">ENR1 protein</fullName>
    </submittedName>
</protein>
<dbReference type="AlphaFoldDB" id="A0A851B5Y6"/>
<dbReference type="OrthoDB" id="9950230at2759"/>
<feature type="non-terminal residue" evidence="1">
    <location>
        <position position="86"/>
    </location>
</feature>
<sequence length="86" mass="9947">HKHSGLYECPGSNINPFWGIRHISKYWEIPQTTNERFWRAPDNLFWICRKKAYTNLPADWAGSCTLGIIKPLFFLLPKEVGSNLGV</sequence>
<gene>
    <name evidence="1" type="primary">Erv31_2</name>
    <name evidence="1" type="ORF">PICGYM_R14659</name>
</gene>
<name>A0A851B5Y6_PICGY</name>